<feature type="domain" description="MurNAc-LAA" evidence="5">
    <location>
        <begin position="233"/>
        <end position="340"/>
    </location>
</feature>
<reference evidence="6 7" key="1">
    <citation type="submission" date="2016-11" db="EMBL/GenBank/DDBJ databases">
        <authorList>
            <person name="Jaros S."/>
            <person name="Januszkiewicz K."/>
            <person name="Wedrychowicz H."/>
        </authorList>
    </citation>
    <scope>NUCLEOTIDE SEQUENCE [LARGE SCALE GENOMIC DNA]</scope>
    <source>
        <strain evidence="6 7">DSM 27063</strain>
    </source>
</reference>
<accession>A0A1M6FNP9</accession>
<sequence length="347" mass="39887">MFGSNLQLKINFRIKFIVFFAGFFIPFILNAQPREVVAKKGEGVYRLLTRNGLSASEYMDAFIELNKGRLGEDNMLFAGAKYILPDTEIDPAAAAETTTSPVKTARFDIFGEDYAEVEILDDKLDGAIYYLVAGHGGPDPGAVGYYNNRMLCEDEYAYDVTLRLARELIEYGATVYMITRDQNDGIRDESYLKPDKDERCYPNQVIPINQLRRLRQRTDAVNNLYRKNRGAFQRMIAIHVDARSHGENIDVFFYHDRRSTNGEKASRTLQNKFQEKYDTHQPGRGYHGTVSPRALYVVRNTYPVAVYIELGNINHFRDQQRFILPNNRQALANWLTEGLLDDFDNNK</sequence>
<evidence type="ECO:0000313" key="6">
    <source>
        <dbReference type="EMBL" id="SHI99229.1"/>
    </source>
</evidence>
<evidence type="ECO:0000256" key="4">
    <source>
        <dbReference type="SAM" id="Phobius"/>
    </source>
</evidence>
<name>A0A1M6FNP9_9BACT</name>
<dbReference type="SUPFAM" id="SSF53187">
    <property type="entry name" value="Zn-dependent exopeptidases"/>
    <property type="match status" value="1"/>
</dbReference>
<dbReference type="AlphaFoldDB" id="A0A1M6FNP9"/>
<keyword evidence="4" id="KW-0812">Transmembrane</keyword>
<dbReference type="Gene3D" id="3.40.630.40">
    <property type="entry name" value="Zn-dependent exopeptidases"/>
    <property type="match status" value="1"/>
</dbReference>
<dbReference type="GO" id="GO:0009253">
    <property type="term" value="P:peptidoglycan catabolic process"/>
    <property type="evidence" value="ECO:0007669"/>
    <property type="project" value="InterPro"/>
</dbReference>
<feature type="transmembrane region" description="Helical" evidence="4">
    <location>
        <begin position="12"/>
        <end position="29"/>
    </location>
</feature>
<dbReference type="GO" id="GO:0030288">
    <property type="term" value="C:outer membrane-bounded periplasmic space"/>
    <property type="evidence" value="ECO:0007669"/>
    <property type="project" value="TreeGrafter"/>
</dbReference>
<keyword evidence="7" id="KW-1185">Reference proteome</keyword>
<organism evidence="6 7">
    <name type="scientific">Tangfeifania diversioriginum</name>
    <dbReference type="NCBI Taxonomy" id="1168035"/>
    <lineage>
        <taxon>Bacteria</taxon>
        <taxon>Pseudomonadati</taxon>
        <taxon>Bacteroidota</taxon>
        <taxon>Bacteroidia</taxon>
        <taxon>Marinilabiliales</taxon>
        <taxon>Prolixibacteraceae</taxon>
        <taxon>Tangfeifania</taxon>
    </lineage>
</organism>
<dbReference type="RefSeq" id="WP_217652661.1">
    <property type="nucleotide sequence ID" value="NZ_FQZE01000009.1"/>
</dbReference>
<evidence type="ECO:0000256" key="2">
    <source>
        <dbReference type="ARBA" id="ARBA00011901"/>
    </source>
</evidence>
<dbReference type="EC" id="3.5.1.28" evidence="2"/>
<dbReference type="InterPro" id="IPR002508">
    <property type="entry name" value="MurNAc-LAA_cat"/>
</dbReference>
<evidence type="ECO:0000313" key="7">
    <source>
        <dbReference type="Proteomes" id="UP000184050"/>
    </source>
</evidence>
<keyword evidence="4" id="KW-0472">Membrane</keyword>
<evidence type="ECO:0000256" key="3">
    <source>
        <dbReference type="ARBA" id="ARBA00022801"/>
    </source>
</evidence>
<proteinExistence type="predicted"/>
<gene>
    <name evidence="6" type="ORF">SAMN05444280_10923</name>
</gene>
<dbReference type="CDD" id="cd02696">
    <property type="entry name" value="MurNAc-LAA"/>
    <property type="match status" value="1"/>
</dbReference>
<dbReference type="EMBL" id="FQZE01000009">
    <property type="protein sequence ID" value="SHI99229.1"/>
    <property type="molecule type" value="Genomic_DNA"/>
</dbReference>
<evidence type="ECO:0000259" key="5">
    <source>
        <dbReference type="SMART" id="SM00646"/>
    </source>
</evidence>
<dbReference type="GO" id="GO:0008745">
    <property type="term" value="F:N-acetylmuramoyl-L-alanine amidase activity"/>
    <property type="evidence" value="ECO:0007669"/>
    <property type="project" value="UniProtKB-EC"/>
</dbReference>
<dbReference type="Pfam" id="PF01520">
    <property type="entry name" value="Amidase_3"/>
    <property type="match status" value="1"/>
</dbReference>
<protein>
    <recommendedName>
        <fullName evidence="2">N-acetylmuramoyl-L-alanine amidase</fullName>
        <ecNumber evidence="2">3.5.1.28</ecNumber>
    </recommendedName>
</protein>
<dbReference type="PANTHER" id="PTHR30404:SF0">
    <property type="entry name" value="N-ACETYLMURAMOYL-L-ALANINE AMIDASE AMIC"/>
    <property type="match status" value="1"/>
</dbReference>
<dbReference type="Proteomes" id="UP000184050">
    <property type="component" value="Unassembled WGS sequence"/>
</dbReference>
<keyword evidence="3" id="KW-0378">Hydrolase</keyword>
<comment type="catalytic activity">
    <reaction evidence="1">
        <text>Hydrolyzes the link between N-acetylmuramoyl residues and L-amino acid residues in certain cell-wall glycopeptides.</text>
        <dbReference type="EC" id="3.5.1.28"/>
    </reaction>
</comment>
<evidence type="ECO:0000256" key="1">
    <source>
        <dbReference type="ARBA" id="ARBA00001561"/>
    </source>
</evidence>
<dbReference type="InterPro" id="IPR050695">
    <property type="entry name" value="N-acetylmuramoyl_amidase_3"/>
</dbReference>
<dbReference type="STRING" id="1168035.SAMN05444280_10923"/>
<dbReference type="PANTHER" id="PTHR30404">
    <property type="entry name" value="N-ACETYLMURAMOYL-L-ALANINE AMIDASE"/>
    <property type="match status" value="1"/>
</dbReference>
<keyword evidence="4" id="KW-1133">Transmembrane helix</keyword>
<dbReference type="SMART" id="SM00646">
    <property type="entry name" value="Ami_3"/>
    <property type="match status" value="1"/>
</dbReference>